<dbReference type="PANTHER" id="PTHR21266:SF60">
    <property type="entry name" value="3-KETOSTEROID-9-ALPHA-MONOOXYGENASE, OXYGENASE COMPONENT"/>
    <property type="match status" value="1"/>
</dbReference>
<dbReference type="Gene3D" id="2.102.10.10">
    <property type="entry name" value="Rieske [2Fe-2S] iron-sulphur domain"/>
    <property type="match status" value="1"/>
</dbReference>
<evidence type="ECO:0000256" key="5">
    <source>
        <dbReference type="ARBA" id="ARBA00023014"/>
    </source>
</evidence>
<evidence type="ECO:0000259" key="6">
    <source>
        <dbReference type="PROSITE" id="PS51296"/>
    </source>
</evidence>
<dbReference type="Pfam" id="PF00355">
    <property type="entry name" value="Rieske"/>
    <property type="match status" value="1"/>
</dbReference>
<dbReference type="SUPFAM" id="SSF55961">
    <property type="entry name" value="Bet v1-like"/>
    <property type="match status" value="1"/>
</dbReference>
<dbReference type="PROSITE" id="PS51296">
    <property type="entry name" value="RIESKE"/>
    <property type="match status" value="1"/>
</dbReference>
<dbReference type="Proteomes" id="UP000249046">
    <property type="component" value="Unassembled WGS sequence"/>
</dbReference>
<sequence length="350" mass="39131">MYPLPEGCFAPRNQWYIAAWADEVTRAPMERWILNEPVAFYRTEGGRAVALEGRCPHRHFPLGKSRLVGDDLECLYHGITFGPTGACVRIPSQGMVPAGCKVKAYPLVERWKWLWIWMGDPALADESLIPDHREIGLTDPEFLVESGTYHAVPGRYMLMHDNLFDLTHLGFLHKTSIGAGDFGSVDEQRENGDTWISSRREFPDIDCPPLFSKVFGYEGKIDRAFGMKLYLPCLHAGYDFFSKSASAADDPGAPLGKIRVYHAITPATRNTAHYFFAFGRTFKHEDAEFGRAMLAGLNAVIEEDLLATREIEAMLTTLGSAPGEVLLKADATCVRGRRLFEGLIRKEQAA</sequence>
<evidence type="ECO:0000256" key="1">
    <source>
        <dbReference type="ARBA" id="ARBA00022714"/>
    </source>
</evidence>
<keyword evidence="3" id="KW-0560">Oxidoreductase</keyword>
<protein>
    <recommendedName>
        <fullName evidence="6">Rieske domain-containing protein</fullName>
    </recommendedName>
</protein>
<dbReference type="Gene3D" id="3.90.380.10">
    <property type="entry name" value="Naphthalene 1,2-dioxygenase Alpha Subunit, Chain A, domain 1"/>
    <property type="match status" value="1"/>
</dbReference>
<proteinExistence type="predicted"/>
<evidence type="ECO:0000256" key="2">
    <source>
        <dbReference type="ARBA" id="ARBA00022723"/>
    </source>
</evidence>
<dbReference type="AlphaFoldDB" id="A0A2W5KCY6"/>
<dbReference type="PANTHER" id="PTHR21266">
    <property type="entry name" value="IRON-SULFUR DOMAIN CONTAINING PROTEIN"/>
    <property type="match status" value="1"/>
</dbReference>
<dbReference type="GO" id="GO:0016491">
    <property type="term" value="F:oxidoreductase activity"/>
    <property type="evidence" value="ECO:0007669"/>
    <property type="project" value="UniProtKB-KW"/>
</dbReference>
<name>A0A2W5KCY6_9GAMM</name>
<keyword evidence="2" id="KW-0479">Metal-binding</keyword>
<organism evidence="7 8">
    <name type="scientific">Rhodanobacter denitrificans</name>
    <dbReference type="NCBI Taxonomy" id="666685"/>
    <lineage>
        <taxon>Bacteria</taxon>
        <taxon>Pseudomonadati</taxon>
        <taxon>Pseudomonadota</taxon>
        <taxon>Gammaproteobacteria</taxon>
        <taxon>Lysobacterales</taxon>
        <taxon>Rhodanobacteraceae</taxon>
        <taxon>Rhodanobacter</taxon>
    </lineage>
</organism>
<dbReference type="InterPro" id="IPR017941">
    <property type="entry name" value="Rieske_2Fe-2S"/>
</dbReference>
<gene>
    <name evidence="7" type="ORF">DI564_09455</name>
</gene>
<comment type="caution">
    <text evidence="7">The sequence shown here is derived from an EMBL/GenBank/DDBJ whole genome shotgun (WGS) entry which is preliminary data.</text>
</comment>
<dbReference type="Pfam" id="PF19112">
    <property type="entry name" value="VanA_C"/>
    <property type="match status" value="1"/>
</dbReference>
<evidence type="ECO:0000313" key="7">
    <source>
        <dbReference type="EMBL" id="PZQ14721.1"/>
    </source>
</evidence>
<dbReference type="InterPro" id="IPR044043">
    <property type="entry name" value="VanA_C_cat"/>
</dbReference>
<reference evidence="7 8" key="1">
    <citation type="submission" date="2017-08" db="EMBL/GenBank/DDBJ databases">
        <title>Infants hospitalized years apart are colonized by the same room-sourced microbial strains.</title>
        <authorList>
            <person name="Brooks B."/>
            <person name="Olm M.R."/>
            <person name="Firek B.A."/>
            <person name="Baker R."/>
            <person name="Thomas B.C."/>
            <person name="Morowitz M.J."/>
            <person name="Banfield J.F."/>
        </authorList>
    </citation>
    <scope>NUCLEOTIDE SEQUENCE [LARGE SCALE GENOMIC DNA]</scope>
    <source>
        <strain evidence="7">S2_005_003_R2_42</strain>
    </source>
</reference>
<keyword evidence="4" id="KW-0408">Iron</keyword>
<feature type="domain" description="Rieske" evidence="6">
    <location>
        <begin position="15"/>
        <end position="116"/>
    </location>
</feature>
<dbReference type="SUPFAM" id="SSF50022">
    <property type="entry name" value="ISP domain"/>
    <property type="match status" value="1"/>
</dbReference>
<accession>A0A2W5KCY6</accession>
<dbReference type="GO" id="GO:0046872">
    <property type="term" value="F:metal ion binding"/>
    <property type="evidence" value="ECO:0007669"/>
    <property type="project" value="UniProtKB-KW"/>
</dbReference>
<dbReference type="InterPro" id="IPR050584">
    <property type="entry name" value="Cholesterol_7-desaturase"/>
</dbReference>
<evidence type="ECO:0000256" key="3">
    <source>
        <dbReference type="ARBA" id="ARBA00023002"/>
    </source>
</evidence>
<evidence type="ECO:0000313" key="8">
    <source>
        <dbReference type="Proteomes" id="UP000249046"/>
    </source>
</evidence>
<dbReference type="InterPro" id="IPR036922">
    <property type="entry name" value="Rieske_2Fe-2S_sf"/>
</dbReference>
<evidence type="ECO:0000256" key="4">
    <source>
        <dbReference type="ARBA" id="ARBA00023004"/>
    </source>
</evidence>
<dbReference type="GO" id="GO:0051537">
    <property type="term" value="F:2 iron, 2 sulfur cluster binding"/>
    <property type="evidence" value="ECO:0007669"/>
    <property type="project" value="UniProtKB-KW"/>
</dbReference>
<dbReference type="EMBL" id="QFPO01000007">
    <property type="protein sequence ID" value="PZQ14721.1"/>
    <property type="molecule type" value="Genomic_DNA"/>
</dbReference>
<keyword evidence="5" id="KW-0411">Iron-sulfur</keyword>
<keyword evidence="1" id="KW-0001">2Fe-2S</keyword>